<keyword evidence="1" id="KW-0812">Transmembrane</keyword>
<feature type="domain" description="EamA" evidence="2">
    <location>
        <begin position="10"/>
        <end position="141"/>
    </location>
</feature>
<feature type="transmembrane region" description="Helical" evidence="1">
    <location>
        <begin position="183"/>
        <end position="202"/>
    </location>
</feature>
<reference evidence="4" key="1">
    <citation type="journal article" date="2019" name="Int. J. Syst. Evol. Microbiol.">
        <title>The Global Catalogue of Microorganisms (GCM) 10K type strain sequencing project: providing services to taxonomists for standard genome sequencing and annotation.</title>
        <authorList>
            <consortium name="The Broad Institute Genomics Platform"/>
            <consortium name="The Broad Institute Genome Sequencing Center for Infectious Disease"/>
            <person name="Wu L."/>
            <person name="Ma J."/>
        </authorList>
    </citation>
    <scope>NUCLEOTIDE SEQUENCE [LARGE SCALE GENOMIC DNA]</scope>
    <source>
        <strain evidence="4">JCM 18015</strain>
    </source>
</reference>
<evidence type="ECO:0000313" key="3">
    <source>
        <dbReference type="EMBL" id="GAA5074381.1"/>
    </source>
</evidence>
<feature type="transmembrane region" description="Helical" evidence="1">
    <location>
        <begin position="268"/>
        <end position="286"/>
    </location>
</feature>
<feature type="transmembrane region" description="Helical" evidence="1">
    <location>
        <begin position="214"/>
        <end position="234"/>
    </location>
</feature>
<feature type="transmembrane region" description="Helical" evidence="1">
    <location>
        <begin position="125"/>
        <end position="142"/>
    </location>
</feature>
<protein>
    <submittedName>
        <fullName evidence="3">DMT family transporter</fullName>
    </submittedName>
</protein>
<organism evidence="3 4">
    <name type="scientific">[Roseibacterium] beibuensis</name>
    <dbReference type="NCBI Taxonomy" id="1193142"/>
    <lineage>
        <taxon>Bacteria</taxon>
        <taxon>Pseudomonadati</taxon>
        <taxon>Pseudomonadota</taxon>
        <taxon>Alphaproteobacteria</taxon>
        <taxon>Rhodobacterales</taxon>
        <taxon>Roseobacteraceae</taxon>
        <taxon>Roseicyclus</taxon>
    </lineage>
</organism>
<sequence length="292" mass="29647">MRSRHPLFGLALATFGALALTPDTLLMRISGMGGVQMMGWRGTLMGVLMLAAWAVLHRGHLRADITALATLSGLGVALSQAVNGAFFAIGIAIAPVTVVLLGVATVPVFAAVFSRLMLGEPTSRATWATIAAVLAGIALAILGKPDASTPWDVASLLGGAMGLGVAACLAFSFVLIRRSGGLPILPAVGAGALMAGLVGVAITGPAQMGQGEVWAIAITGVVILPVGFFALSLASRHTAAANVSLLMLLETVLGPLWVWLGYGEAPTPLMLVGGAVVIGSLALYLLRQRRGA</sequence>
<dbReference type="RefSeq" id="WP_259553983.1">
    <property type="nucleotide sequence ID" value="NZ_BAABHW010000002.1"/>
</dbReference>
<keyword evidence="1" id="KW-0472">Membrane</keyword>
<dbReference type="PANTHER" id="PTHR22911:SF135">
    <property type="entry name" value="BLR4310 PROTEIN"/>
    <property type="match status" value="1"/>
</dbReference>
<gene>
    <name evidence="3" type="ORF">GCM10023209_21420</name>
</gene>
<name>A0ABP9LE61_9RHOB</name>
<feature type="transmembrane region" description="Helical" evidence="1">
    <location>
        <begin position="88"/>
        <end position="113"/>
    </location>
</feature>
<dbReference type="Pfam" id="PF00892">
    <property type="entry name" value="EamA"/>
    <property type="match status" value="1"/>
</dbReference>
<dbReference type="Proteomes" id="UP001499910">
    <property type="component" value="Unassembled WGS sequence"/>
</dbReference>
<proteinExistence type="predicted"/>
<keyword evidence="4" id="KW-1185">Reference proteome</keyword>
<dbReference type="InterPro" id="IPR037185">
    <property type="entry name" value="EmrE-like"/>
</dbReference>
<keyword evidence="1" id="KW-1133">Transmembrane helix</keyword>
<feature type="transmembrane region" description="Helical" evidence="1">
    <location>
        <begin position="38"/>
        <end position="56"/>
    </location>
</feature>
<feature type="transmembrane region" description="Helical" evidence="1">
    <location>
        <begin position="63"/>
        <end position="82"/>
    </location>
</feature>
<evidence type="ECO:0000256" key="1">
    <source>
        <dbReference type="SAM" id="Phobius"/>
    </source>
</evidence>
<feature type="transmembrane region" description="Helical" evidence="1">
    <location>
        <begin position="241"/>
        <end position="262"/>
    </location>
</feature>
<feature type="transmembrane region" description="Helical" evidence="1">
    <location>
        <begin position="154"/>
        <end position="176"/>
    </location>
</feature>
<dbReference type="SUPFAM" id="SSF103481">
    <property type="entry name" value="Multidrug resistance efflux transporter EmrE"/>
    <property type="match status" value="2"/>
</dbReference>
<comment type="caution">
    <text evidence="3">The sequence shown here is derived from an EMBL/GenBank/DDBJ whole genome shotgun (WGS) entry which is preliminary data.</text>
</comment>
<evidence type="ECO:0000259" key="2">
    <source>
        <dbReference type="Pfam" id="PF00892"/>
    </source>
</evidence>
<dbReference type="InterPro" id="IPR000620">
    <property type="entry name" value="EamA_dom"/>
</dbReference>
<dbReference type="EMBL" id="BAABHW010000002">
    <property type="protein sequence ID" value="GAA5074381.1"/>
    <property type="molecule type" value="Genomic_DNA"/>
</dbReference>
<dbReference type="PANTHER" id="PTHR22911">
    <property type="entry name" value="ACYL-MALONYL CONDENSING ENZYME-RELATED"/>
    <property type="match status" value="1"/>
</dbReference>
<evidence type="ECO:0000313" key="4">
    <source>
        <dbReference type="Proteomes" id="UP001499910"/>
    </source>
</evidence>
<accession>A0ABP9LE61</accession>